<dbReference type="InterPro" id="IPR045270">
    <property type="entry name" value="STKc_AGC"/>
</dbReference>
<dbReference type="InterPro" id="IPR002110">
    <property type="entry name" value="Ankyrin_rpt"/>
</dbReference>
<dbReference type="InterPro" id="IPR008271">
    <property type="entry name" value="Ser/Thr_kinase_AS"/>
</dbReference>
<evidence type="ECO:0000256" key="2">
    <source>
        <dbReference type="ARBA" id="ARBA00022527"/>
    </source>
</evidence>
<proteinExistence type="predicted"/>
<dbReference type="EMBL" id="CAJJDP010000058">
    <property type="protein sequence ID" value="CAD8171818.1"/>
    <property type="molecule type" value="Genomic_DNA"/>
</dbReference>
<dbReference type="Proteomes" id="UP000683925">
    <property type="component" value="Unassembled WGS sequence"/>
</dbReference>
<dbReference type="PROSITE" id="PS00107">
    <property type="entry name" value="PROTEIN_KINASE_ATP"/>
    <property type="match status" value="1"/>
</dbReference>
<dbReference type="OrthoDB" id="308111at2759"/>
<dbReference type="Pfam" id="PF00069">
    <property type="entry name" value="Pkinase"/>
    <property type="match status" value="1"/>
</dbReference>
<dbReference type="FunFam" id="3.30.200.20:FF:000042">
    <property type="entry name" value="Aurora kinase A"/>
    <property type="match status" value="1"/>
</dbReference>
<reference evidence="11" key="1">
    <citation type="submission" date="2021-01" db="EMBL/GenBank/DDBJ databases">
        <authorList>
            <consortium name="Genoscope - CEA"/>
            <person name="William W."/>
        </authorList>
    </citation>
    <scope>NUCLEOTIDE SEQUENCE</scope>
</reference>
<keyword evidence="12" id="KW-1185">Reference proteome</keyword>
<dbReference type="CDD" id="cd05123">
    <property type="entry name" value="STKc_AGC"/>
    <property type="match status" value="1"/>
</dbReference>
<feature type="domain" description="Protein kinase" evidence="10">
    <location>
        <begin position="376"/>
        <end position="625"/>
    </location>
</feature>
<dbReference type="PROSITE" id="PS50297">
    <property type="entry name" value="ANK_REP_REGION"/>
    <property type="match status" value="1"/>
</dbReference>
<dbReference type="PROSITE" id="PS00108">
    <property type="entry name" value="PROTEIN_KINASE_ST"/>
    <property type="match status" value="1"/>
</dbReference>
<dbReference type="Pfam" id="PF00023">
    <property type="entry name" value="Ank"/>
    <property type="match status" value="1"/>
</dbReference>
<evidence type="ECO:0000256" key="3">
    <source>
        <dbReference type="ARBA" id="ARBA00022553"/>
    </source>
</evidence>
<keyword evidence="8" id="KW-0040">ANK repeat</keyword>
<organism evidence="11 12">
    <name type="scientific">Paramecium octaurelia</name>
    <dbReference type="NCBI Taxonomy" id="43137"/>
    <lineage>
        <taxon>Eukaryota</taxon>
        <taxon>Sar</taxon>
        <taxon>Alveolata</taxon>
        <taxon>Ciliophora</taxon>
        <taxon>Intramacronucleata</taxon>
        <taxon>Oligohymenophorea</taxon>
        <taxon>Peniculida</taxon>
        <taxon>Parameciidae</taxon>
        <taxon>Paramecium</taxon>
    </lineage>
</organism>
<dbReference type="SMART" id="SM00248">
    <property type="entry name" value="ANK"/>
    <property type="match status" value="3"/>
</dbReference>
<dbReference type="PROSITE" id="PS50088">
    <property type="entry name" value="ANK_REPEAT"/>
    <property type="match status" value="1"/>
</dbReference>
<dbReference type="Pfam" id="PF12796">
    <property type="entry name" value="Ank_2"/>
    <property type="match status" value="1"/>
</dbReference>
<dbReference type="InterPro" id="IPR017441">
    <property type="entry name" value="Protein_kinase_ATP_BS"/>
</dbReference>
<keyword evidence="6" id="KW-0418">Kinase</keyword>
<evidence type="ECO:0000256" key="8">
    <source>
        <dbReference type="PROSITE-ProRule" id="PRU00023"/>
    </source>
</evidence>
<feature type="binding site" evidence="9">
    <location>
        <position position="403"/>
    </location>
    <ligand>
        <name>ATP</name>
        <dbReference type="ChEBI" id="CHEBI:30616"/>
    </ligand>
</feature>
<evidence type="ECO:0000256" key="7">
    <source>
        <dbReference type="ARBA" id="ARBA00022840"/>
    </source>
</evidence>
<dbReference type="GO" id="GO:0005524">
    <property type="term" value="F:ATP binding"/>
    <property type="evidence" value="ECO:0007669"/>
    <property type="project" value="UniProtKB-UniRule"/>
</dbReference>
<sequence>MSEESYESFNLQERHIELIKAINQNNIQLINSLILQAKSENIDIINYQIRYQPIHLAVWIGNMKILLLLIQNGANVDAISDNQMNCLTIAVYRQHVNLVQALIANIKDPNYLSKRGTALHIAAQYDNEEIMALLLKHPKIDINLKFKNQTPFQVAGSTTKKLLLQQERMQKSLILISNSFINSDSLLFNQLEIPVLITGFAQKVGWLGFNHSRRFLYLDPINGIFATYSSKEDYPLKPNEIMAIELINSVKLSNNLLFSKSHVFYLEIKYSNNKAVWYGFQSNDIAQSWRERLEQAKKYYQHFTNKYIDCYQKNNDKKAAQYFYYEMELNTKLQLIEIEDPNLIVQNFNKNSSNKPNSQQDHQQQLQQQSIKLSDFKILTCIGKGSFGYVYKVEFKNKVWALKQQDKQRLKQSNNLEYVLTEVKILRTINHPFIVKYLMSFQTTKNLYLVLELLQQGDLAMFMTRGVILDLNISRLLIGQIVLAIEHLHKHDILYRDLKPENICIDASSYIKLIDFGLCKFITENELTYTLCGSPAYLAPEVLNNNGISKSTDVYQIGLLLYEMLTGYPPFYTREINILINRIKNESIHIPMNLNEDARDLLRLILKRNALERINIEQMKKHKFFQNLNWNLLEKKEIKIPQLIKVFPQSEKARKDLVDSDYCLNDYIQDWDFVTI</sequence>
<evidence type="ECO:0000259" key="10">
    <source>
        <dbReference type="PROSITE" id="PS50011"/>
    </source>
</evidence>
<protein>
    <recommendedName>
        <fullName evidence="10">Protein kinase domain-containing protein</fullName>
    </recommendedName>
</protein>
<comment type="caution">
    <text evidence="11">The sequence shown here is derived from an EMBL/GenBank/DDBJ whole genome shotgun (WGS) entry which is preliminary data.</text>
</comment>
<dbReference type="OMA" id="NICIDAS"/>
<dbReference type="FunFam" id="1.10.510.10:FF:000571">
    <property type="entry name" value="Maternal embryonic leucine zipper kinase"/>
    <property type="match status" value="1"/>
</dbReference>
<dbReference type="SMART" id="SM00220">
    <property type="entry name" value="S_TKc"/>
    <property type="match status" value="1"/>
</dbReference>
<evidence type="ECO:0000256" key="1">
    <source>
        <dbReference type="ARBA" id="ARBA00011245"/>
    </source>
</evidence>
<keyword evidence="3" id="KW-0597">Phosphoprotein</keyword>
<evidence type="ECO:0000313" key="11">
    <source>
        <dbReference type="EMBL" id="CAD8171818.1"/>
    </source>
</evidence>
<dbReference type="AlphaFoldDB" id="A0A8S1V325"/>
<keyword evidence="5 9" id="KW-0547">Nucleotide-binding</keyword>
<gene>
    <name evidence="11" type="ORF">POCTA_138.1.T0590043</name>
</gene>
<evidence type="ECO:0000256" key="9">
    <source>
        <dbReference type="PROSITE-ProRule" id="PRU10141"/>
    </source>
</evidence>
<dbReference type="GO" id="GO:0004674">
    <property type="term" value="F:protein serine/threonine kinase activity"/>
    <property type="evidence" value="ECO:0007669"/>
    <property type="project" value="UniProtKB-KW"/>
</dbReference>
<name>A0A8S1V325_PAROT</name>
<evidence type="ECO:0000256" key="5">
    <source>
        <dbReference type="ARBA" id="ARBA00022741"/>
    </source>
</evidence>
<evidence type="ECO:0000313" key="12">
    <source>
        <dbReference type="Proteomes" id="UP000683925"/>
    </source>
</evidence>
<evidence type="ECO:0000256" key="6">
    <source>
        <dbReference type="ARBA" id="ARBA00022777"/>
    </source>
</evidence>
<accession>A0A8S1V325</accession>
<keyword evidence="4" id="KW-0808">Transferase</keyword>
<dbReference type="PANTHER" id="PTHR24351">
    <property type="entry name" value="RIBOSOMAL PROTEIN S6 KINASE"/>
    <property type="match status" value="1"/>
</dbReference>
<dbReference type="PROSITE" id="PS50011">
    <property type="entry name" value="PROTEIN_KINASE_DOM"/>
    <property type="match status" value="1"/>
</dbReference>
<keyword evidence="2" id="KW-0723">Serine/threonine-protein kinase</keyword>
<feature type="repeat" description="ANK" evidence="8">
    <location>
        <begin position="49"/>
        <end position="81"/>
    </location>
</feature>
<evidence type="ECO:0000256" key="4">
    <source>
        <dbReference type="ARBA" id="ARBA00022679"/>
    </source>
</evidence>
<comment type="subunit">
    <text evidence="1">Monomer.</text>
</comment>
<keyword evidence="7 9" id="KW-0067">ATP-binding</keyword>
<dbReference type="InterPro" id="IPR000719">
    <property type="entry name" value="Prot_kinase_dom"/>
</dbReference>